<feature type="compositionally biased region" description="Polar residues" evidence="4">
    <location>
        <begin position="1578"/>
        <end position="1593"/>
    </location>
</feature>
<dbReference type="InterPro" id="IPR031325">
    <property type="entry name" value="RHS_repeat"/>
</dbReference>
<organism evidence="7 8">
    <name type="scientific">Streptomyces malaysiense</name>
    <dbReference type="NCBI Taxonomy" id="1428626"/>
    <lineage>
        <taxon>Bacteria</taxon>
        <taxon>Bacillati</taxon>
        <taxon>Actinomycetota</taxon>
        <taxon>Actinomycetes</taxon>
        <taxon>Kitasatosporales</taxon>
        <taxon>Streptomycetaceae</taxon>
        <taxon>Streptomyces</taxon>
    </lineage>
</organism>
<gene>
    <name evidence="7" type="ORF">VT52_011375</name>
</gene>
<proteinExistence type="predicted"/>
<name>A0A1J4Q4R2_9ACTN</name>
<evidence type="ECO:0000256" key="1">
    <source>
        <dbReference type="ARBA" id="ARBA00022729"/>
    </source>
</evidence>
<evidence type="ECO:0000256" key="3">
    <source>
        <dbReference type="ARBA" id="ARBA00023157"/>
    </source>
</evidence>
<keyword evidence="1 5" id="KW-0732">Signal</keyword>
<evidence type="ECO:0000256" key="5">
    <source>
        <dbReference type="SAM" id="SignalP"/>
    </source>
</evidence>
<dbReference type="InterPro" id="IPR013320">
    <property type="entry name" value="ConA-like_dom_sf"/>
</dbReference>
<feature type="compositionally biased region" description="Acidic residues" evidence="4">
    <location>
        <begin position="1903"/>
        <end position="1913"/>
    </location>
</feature>
<feature type="region of interest" description="Disordered" evidence="4">
    <location>
        <begin position="72"/>
        <end position="143"/>
    </location>
</feature>
<evidence type="ECO:0000256" key="4">
    <source>
        <dbReference type="SAM" id="MobiDB-lite"/>
    </source>
</evidence>
<sequence length="3705" mass="387643">MRIRPFRRIRPAGRAHRARRRVAVLVLTALALMLTTNQAAAEGMELGRLSMPSLSMSSLKSWLTDPHWGRLPRQESGTAAGHRHHVSATATAAHRGAGRKPGKGRGELSAYQAHTATVRRGRSVGGHFDAKTSRRSGTKSTRNEIVYDNADGSITRDIYNKPVNYQVSKGRWAPIDVDVRAGPDGRWHEKANSTAVDFGARATDPALASLATDDSHRVAYTLRGAQPVKGTAHGSTVTYDNVLHGTDLKLSPTGTGVKESIVLHSADAGNSWTFPLSLKGLKPVQHTDGWIDLRDGTGRTVERIPPEYAFDSKVDPRSGDPATTHDVTTELVHGKGGYALKVTLGEDWLRDSRRVFPVTVDPQIDDGWTTTYAESGNSGDHSFEQTIKVGSYDAGTHKANSFVNHWYTGWDAGGATVSDAHLDIFDTWAATCTAERFDVALVTQAWSPETVTSYPGPSYGSSIGNLTPSVPDACANTSGDRTVGDWLRVPLSTSAIQGWFSGTTKDYGLAVYASTTDSLHWKQFGSFNDPADGPHIVVTYTGNTPPQLYEQFPDNNAVEHTTTPELTAWAGGANSTSGSGNQYLFQVFDSSGTKVADSGLVSTGDWTVPAGKLAWGKSYTWAVQAYDSATNLYSPATPYAMSVQVPQTVITSGLSQNSSDHGFDPTSRNYTTSDTDASISTVGPSLDVERDYNSRDPRWTGAFGAAWSSIFDARATEHYTASGAVSSVFVTYPDGSEVGYGKNGDGTFTPGNGRFATFKSVSGGYTLTDKDDTVYTFTQSLGSGAYGLTSVTDANGRSVTFTWTSGHITKMASAVSGRSLSLTWSTPTGASAAHVATVTTDPVTPGEPATTETWTYGYSGDRLTSVCSPLSTTKCTTYDYSSASPYRTASLDLDPHTYWPLSESSGSTAEDSVLANEGTTDATYENVTLGAAGPLTGSTATAASFNGASSDVSLPKNLGNDTDSGAISLWFKTSQGPGVLYSYASQPIGSGQAAGFYTPSIYVGTDGKLNAEFWYSGGAAPIVSAASVADGKWHHVVLSAAGNSQSLYLDSAKVGSVSGTVSIKSATAFGKNQVYNYLGTGFLGGSWPDEPHHSTSSATGYATYFNGSIADVSWYSRPLVAADVSDLYKYGTHATSLLTSVKRPSGKTYAAMTYDSDSTALTQLTDENGGVWKLGAPAVAGSSDTYRGAVLGGAPGQYYRFGEAAGAARALDETRGGDGTYNGVTLGAGGPFSDHTTASFDGTASNVALPSGTVPGSGAESVSMWFKTSTANGVLFAASKDPLTNGTTPGSYTPALYVGSSGKLHGEFWFSGGTSKPLTSASAVTDGKWHHVVMSTSATGQSLYLDDKLVGSQSGTAAMSGQSYTYVGAGYIGGYWPDETHNNTSSNTGYATYFKGSIAEVAFYRSQLSAADVDEQFRSARNSTGLLPVKTVKVTSPTSSTLTYTYDLLHGDRELSETDGLGNTNRFGYDTAGFEHTVTDPNGAMTVTGHDVRGNVVSSTTCQDQAADHCSTVYYTYYPDDTTQQLTTADPRNDQLLTVRDGRSSSATDNTYLTSYAYDSAGDQTAVTGPAVPGFPNGRTTSTVYSDGTSTYPSADGGTVPAGLPVQTTSPGGSVNHVSYFSDGDVASTTDAIGLVTSYTYDGLGRVATQKVVSDTYPNGLTTTYTYNAADQVAEIHDPQLTDRVTGATHSPVTTTVYDDDGDVTSQTVSDGGGGDQARTKTWAYDGYDHVATESDANAAEGATNGDTTTYTYDASGDKTKEVDSAGNEIDYTYDDNGKLLTQSLMYTGDPVDPQTASPLTESSRAYDPSGRLASVTDAMGNTTSYTYTDDGLLATATRTSADGTSSYVLESDGYDTAGNLVSKTTDNGETVTDYKVDAASRTTSTTLDPTGVDRVSTVSYTPDDDIATENDQDPSGYDRTTTNSYDAMGNMLSETLYGDASGHPSGWWKLNQTSAATVTDSSGTGNTAQATGVTWTGDAASFAGTSGQQIATNGPVLDTTASYTVSAWVNMSSLPTHNATVVAQTGTTNSAFMLQYNYAHSSAPTWSMLQTSSDSTGPSFPAAYAATTPSSGTWTHLVGVYDATNGAVQIYVDGTLSGSGTNATPWGATGPLTIGQAKYAGGPSDLLPGSVSDVQVYPRALSASEVSSLYGKGRTGGTVGSSTERTTKWTYDKRGLPTSETDAETHTTDYAYDEAGNLAVTTAPAVQAEPDGTQAGAVTVRPVTTSGFNTFGEAVEEQDPDGLTTTTAYDADGNKVSETLPPYTPAGASTADPGTTVWTYDSQGDQTSVTTPGGRTTRYLYDQMGNLARITEPDNTTTHATYDADGEESTATDATGAQTRATYDYLGRQATSTVLERYPSTRTLTTQYHYDVTSGNPYGAHLASVVTPGGVTTTYGYDRTGETSSVTDGSGNTTRYAYDFAGDRTKTTLPDDTYTVTDYNADGDPTATRGYDAAGNLLTNSSQTYDGVGDVTSTTDARGHTSQFTYDAAGTLTQEVQPVDASTSITTTFGYDAAGNRTRFTDGRGNSWRYSYTPWGQQEKVIEPTTAQYTSAADSTTTYAYDADGLPTSVTQPGGVTTSMAYDTAGRLKSASGTGADAATATRSFSYDADGRVLSADTAEAGTAGAVDHQAATHDAFTYDDRGDLLTASGSAGSSSFTYTDDGQTASRTDAAGTTNYGYDTAGRLSSLNDAATGTQLTYSYGKLNELTSIKYGSTGQTRSFGYNSRHELTSDVMTQGASTLASFAYGYDENGNLTSKTTAGVSGASANTYTYDWADRLTSWNDGTTTTQYAYDASGNRIRNGSDVYTYDERDQLTSDGTHSYGYSARGTMTQESSTAGTAAFKADAFGNQIVADTQSYTLDATGRNITDTDTTHNSSRTFQYSGADNTIVSDGDNTYTYDPAGGVIGIKPTGGSGMLALTDLHNDVVGTFTSGATALSGSATYSPLGKVISDSALVGHLGFQSGWTEPGTADVGTASRWYDPGTGQFLNKDTVSPSAVPNSAAANPFAYVGDNPMEGTDPSGHCSWWTGSCETQAFHSAVRHVTHAARAVKSYGEHLWHKGVAVARSVVHRVKRQAGKYLGYVRDGYRATVRFTRRIYYYSSRRVRRWGGSVRQWARSAYRGASSRIKRWGRSAKSHLQSLKKTAGSMLRGAKNLAAAAGRKLESGARTAYSATVSAVKTAGTFIKHHAAAITSMAVSVVVFAGCEAATGGVGTVVCAAAAGAAGSLVEQGFKCGEKGGSACSVKSFAVSAAEGIATGVAFDGLGRLGGKLLAKAAPKALKVVGGLFGRGEQAEAESAARDAAGDAGSGGGSDGPSSTQSRSGEDASGKPVKCETHSFTGATRVLMADGRVKAIDQVKVGDVIADSVPGAKTVEAHKVTAVIVTHTDHDFVDLTIRKTAQPAAEGAARPALKAGTKSLAGKLARKAARKAAFGLAASAAVLGALSASHHHDAADQPTTAPVAAVSAAGPVHQDRTGAAAPAHQSGPGAAEAGNLGARLTTTFHHPFYDETRSAFVDAQHLTAGDILQTPTGTAQITSVRLYHAHTTTYDLTIGTLHTYYVLAGATPVLVHNCGVTRGGNESTYSISHDASGSGVIADLDSDGILTMMMHNNPDKGSPLRGKAMFDEVMGHFGDRVQGVQGIWVYGDNLGGFNEAVRGGASLVSAAKGTWTGRQAARYGFTRARIDEAVPRLDGDFQQVLATFRR</sequence>
<reference evidence="7" key="1">
    <citation type="submission" date="2016-10" db="EMBL/GenBank/DDBJ databases">
        <title>Genome sequence of Streptomyces malaysiense MUSC 136.</title>
        <authorList>
            <person name="Lee L.-H."/>
            <person name="Ser H.-L."/>
        </authorList>
    </citation>
    <scope>NUCLEOTIDE SEQUENCE [LARGE SCALE GENOMIC DNA]</scope>
    <source>
        <strain evidence="7">MUSC 136</strain>
    </source>
</reference>
<dbReference type="InterPro" id="IPR050708">
    <property type="entry name" value="T6SS_VgrG/RHS"/>
</dbReference>
<dbReference type="SUPFAM" id="SSF49899">
    <property type="entry name" value="Concanavalin A-like lectins/glucanases"/>
    <property type="match status" value="3"/>
</dbReference>
<feature type="signal peptide" evidence="5">
    <location>
        <begin position="1"/>
        <end position="41"/>
    </location>
</feature>
<dbReference type="OrthoDB" id="4981820at2"/>
<dbReference type="InterPro" id="IPR006530">
    <property type="entry name" value="YD"/>
</dbReference>
<dbReference type="InterPro" id="IPR056823">
    <property type="entry name" value="TEN-like_YD-shell"/>
</dbReference>
<feature type="region of interest" description="Disordered" evidence="4">
    <location>
        <begin position="1568"/>
        <end position="1599"/>
    </location>
</feature>
<dbReference type="Gene3D" id="2.60.120.200">
    <property type="match status" value="3"/>
</dbReference>
<dbReference type="InterPro" id="IPR006558">
    <property type="entry name" value="LamG-like"/>
</dbReference>
<dbReference type="NCBIfam" id="TIGR03696">
    <property type="entry name" value="Rhs_assc_core"/>
    <property type="match status" value="1"/>
</dbReference>
<protein>
    <recommendedName>
        <fullName evidence="6">Laminin G domain-containing protein</fullName>
    </recommendedName>
</protein>
<feature type="chain" id="PRO_5039647244" description="Laminin G domain-containing protein" evidence="5">
    <location>
        <begin position="42"/>
        <end position="3705"/>
    </location>
</feature>
<feature type="compositionally biased region" description="Basic and acidic residues" evidence="4">
    <location>
        <begin position="3323"/>
        <end position="3334"/>
    </location>
</feature>
<dbReference type="InterPro" id="IPR022385">
    <property type="entry name" value="Rhs_assc_core"/>
</dbReference>
<dbReference type="SUPFAM" id="SSF51294">
    <property type="entry name" value="Hedgehog/intein (Hint) domain"/>
    <property type="match status" value="2"/>
</dbReference>
<comment type="caution">
    <text evidence="7">The sequence shown here is derived from an EMBL/GenBank/DDBJ whole genome shotgun (WGS) entry which is preliminary data.</text>
</comment>
<feature type="compositionally biased region" description="Low complexity" evidence="4">
    <location>
        <begin position="3455"/>
        <end position="3471"/>
    </location>
</feature>
<dbReference type="Pfam" id="PF07591">
    <property type="entry name" value="PT-HINT"/>
    <property type="match status" value="1"/>
</dbReference>
<evidence type="ECO:0000313" key="8">
    <source>
        <dbReference type="Proteomes" id="UP000034838"/>
    </source>
</evidence>
<keyword evidence="3" id="KW-1015">Disulfide bond</keyword>
<dbReference type="EMBL" id="LBDA02000024">
    <property type="protein sequence ID" value="OIK27358.1"/>
    <property type="molecule type" value="Genomic_DNA"/>
</dbReference>
<dbReference type="InterPro" id="IPR001791">
    <property type="entry name" value="Laminin_G"/>
</dbReference>
<dbReference type="Pfam" id="PF13385">
    <property type="entry name" value="Laminin_G_3"/>
    <property type="match status" value="3"/>
</dbReference>
<dbReference type="PANTHER" id="PTHR32305">
    <property type="match status" value="1"/>
</dbReference>
<dbReference type="PROSITE" id="PS50818">
    <property type="entry name" value="INTEIN_C_TER"/>
    <property type="match status" value="1"/>
</dbReference>
<feature type="region of interest" description="Disordered" evidence="4">
    <location>
        <begin position="653"/>
        <end position="682"/>
    </location>
</feature>
<dbReference type="PROSITE" id="PS50025">
    <property type="entry name" value="LAM_G_DOMAIN"/>
    <property type="match status" value="2"/>
</dbReference>
<dbReference type="Gene3D" id="3.90.930.1">
    <property type="match status" value="1"/>
</dbReference>
<feature type="region of interest" description="Disordered" evidence="4">
    <location>
        <begin position="3452"/>
        <end position="3493"/>
    </location>
</feature>
<dbReference type="Gene3D" id="2.180.10.10">
    <property type="entry name" value="RHS repeat-associated core"/>
    <property type="match status" value="3"/>
</dbReference>
<keyword evidence="8" id="KW-1185">Reference proteome</keyword>
<dbReference type="PANTHER" id="PTHR32305:SF15">
    <property type="entry name" value="PROTEIN RHSA-RELATED"/>
    <property type="match status" value="1"/>
</dbReference>
<feature type="compositionally biased region" description="Polar residues" evidence="4">
    <location>
        <begin position="2658"/>
        <end position="2674"/>
    </location>
</feature>
<dbReference type="RefSeq" id="WP_053055514.1">
    <property type="nucleotide sequence ID" value="NZ_LBDA02000024.1"/>
</dbReference>
<evidence type="ECO:0000256" key="2">
    <source>
        <dbReference type="ARBA" id="ARBA00022737"/>
    </source>
</evidence>
<dbReference type="CDD" id="cd00110">
    <property type="entry name" value="LamG"/>
    <property type="match status" value="2"/>
</dbReference>
<feature type="region of interest" description="Disordered" evidence="4">
    <location>
        <begin position="1886"/>
        <end position="1920"/>
    </location>
</feature>
<evidence type="ECO:0000313" key="7">
    <source>
        <dbReference type="EMBL" id="OIK27358.1"/>
    </source>
</evidence>
<dbReference type="InterPro" id="IPR030934">
    <property type="entry name" value="Intein_C"/>
</dbReference>
<dbReference type="Proteomes" id="UP000034838">
    <property type="component" value="Unassembled WGS sequence"/>
</dbReference>
<feature type="domain" description="Laminin G" evidence="6">
    <location>
        <begin position="941"/>
        <end position="1136"/>
    </location>
</feature>
<dbReference type="Gene3D" id="2.170.16.10">
    <property type="entry name" value="Hedgehog/Intein (Hint) domain"/>
    <property type="match status" value="2"/>
</dbReference>
<feature type="region of interest" description="Disordered" evidence="4">
    <location>
        <begin position="2249"/>
        <end position="2273"/>
    </location>
</feature>
<keyword evidence="2" id="KW-0677">Repeat</keyword>
<evidence type="ECO:0000259" key="6">
    <source>
        <dbReference type="PROSITE" id="PS50025"/>
    </source>
</evidence>
<dbReference type="Pfam" id="PF25023">
    <property type="entry name" value="TEN_YD-shell"/>
    <property type="match status" value="1"/>
</dbReference>
<dbReference type="InterPro" id="IPR036844">
    <property type="entry name" value="Hint_dom_sf"/>
</dbReference>
<dbReference type="Pfam" id="PF05593">
    <property type="entry name" value="RHS_repeat"/>
    <property type="match status" value="8"/>
</dbReference>
<feature type="region of interest" description="Disordered" evidence="4">
    <location>
        <begin position="2655"/>
        <end position="2674"/>
    </location>
</feature>
<feature type="region of interest" description="Disordered" evidence="4">
    <location>
        <begin position="3298"/>
        <end position="3334"/>
    </location>
</feature>
<dbReference type="NCBIfam" id="TIGR01643">
    <property type="entry name" value="YD_repeat_2x"/>
    <property type="match status" value="5"/>
</dbReference>
<dbReference type="SMART" id="SM00282">
    <property type="entry name" value="LamG"/>
    <property type="match status" value="2"/>
</dbReference>
<dbReference type="SMART" id="SM00560">
    <property type="entry name" value="LamGL"/>
    <property type="match status" value="1"/>
</dbReference>
<feature type="domain" description="Laminin G" evidence="6">
    <location>
        <begin position="1236"/>
        <end position="1424"/>
    </location>
</feature>
<accession>A0A1J4Q4R2</accession>